<organism evidence="2 3">
    <name type="scientific">Phascolomyces articulosus</name>
    <dbReference type="NCBI Taxonomy" id="60185"/>
    <lineage>
        <taxon>Eukaryota</taxon>
        <taxon>Fungi</taxon>
        <taxon>Fungi incertae sedis</taxon>
        <taxon>Mucoromycota</taxon>
        <taxon>Mucoromycotina</taxon>
        <taxon>Mucoromycetes</taxon>
        <taxon>Mucorales</taxon>
        <taxon>Lichtheimiaceae</taxon>
        <taxon>Phascolomyces</taxon>
    </lineage>
</organism>
<dbReference type="AlphaFoldDB" id="A0AAD5JKX3"/>
<feature type="region of interest" description="Disordered" evidence="1">
    <location>
        <begin position="124"/>
        <end position="144"/>
    </location>
</feature>
<gene>
    <name evidence="2" type="ORF">BDA99DRAFT_544642</name>
</gene>
<reference evidence="2" key="2">
    <citation type="submission" date="2023-02" db="EMBL/GenBank/DDBJ databases">
        <authorList>
            <consortium name="DOE Joint Genome Institute"/>
            <person name="Mondo S.J."/>
            <person name="Chang Y."/>
            <person name="Wang Y."/>
            <person name="Ahrendt S."/>
            <person name="Andreopoulos W."/>
            <person name="Barry K."/>
            <person name="Beard J."/>
            <person name="Benny G.L."/>
            <person name="Blankenship S."/>
            <person name="Bonito G."/>
            <person name="Cuomo C."/>
            <person name="Desiro A."/>
            <person name="Gervers K.A."/>
            <person name="Hundley H."/>
            <person name="Kuo A."/>
            <person name="LaButti K."/>
            <person name="Lang B.F."/>
            <person name="Lipzen A."/>
            <person name="O'Donnell K."/>
            <person name="Pangilinan J."/>
            <person name="Reynolds N."/>
            <person name="Sandor L."/>
            <person name="Smith M.W."/>
            <person name="Tsang A."/>
            <person name="Grigoriev I.V."/>
            <person name="Stajich J.E."/>
            <person name="Spatafora J.W."/>
        </authorList>
    </citation>
    <scope>NUCLEOTIDE SEQUENCE</scope>
    <source>
        <strain evidence="2">RSA 2281</strain>
    </source>
</reference>
<feature type="compositionally biased region" description="Polar residues" evidence="1">
    <location>
        <begin position="124"/>
        <end position="135"/>
    </location>
</feature>
<sequence length="162" mass="19209">MLKRLPNEEKSKWDLGTYKLKTLEGTFLKPSYHGNRLRLYSLPHNTEYRLPSYKASMNLITWDLGIYPQKGRQFDGNNNDTYMHQVDQSTTSNELDDTPTSEIDNIQHSPRINKIQKQKLRTNNNAIKNKQPQNSKDQQKKQVQLQEVKPYIQLPVRRIYYQ</sequence>
<name>A0AAD5JKX3_9FUNG</name>
<protein>
    <submittedName>
        <fullName evidence="2">Uncharacterized protein</fullName>
    </submittedName>
</protein>
<dbReference type="EMBL" id="JAIXMP010000103">
    <property type="protein sequence ID" value="KAI9243086.1"/>
    <property type="molecule type" value="Genomic_DNA"/>
</dbReference>
<dbReference type="Proteomes" id="UP001209540">
    <property type="component" value="Unassembled WGS sequence"/>
</dbReference>
<proteinExistence type="predicted"/>
<evidence type="ECO:0000313" key="3">
    <source>
        <dbReference type="Proteomes" id="UP001209540"/>
    </source>
</evidence>
<reference evidence="2" key="1">
    <citation type="journal article" date="2022" name="IScience">
        <title>Evolution of zygomycete secretomes and the origins of terrestrial fungal ecologies.</title>
        <authorList>
            <person name="Chang Y."/>
            <person name="Wang Y."/>
            <person name="Mondo S."/>
            <person name="Ahrendt S."/>
            <person name="Andreopoulos W."/>
            <person name="Barry K."/>
            <person name="Beard J."/>
            <person name="Benny G.L."/>
            <person name="Blankenship S."/>
            <person name="Bonito G."/>
            <person name="Cuomo C."/>
            <person name="Desiro A."/>
            <person name="Gervers K.A."/>
            <person name="Hundley H."/>
            <person name="Kuo A."/>
            <person name="LaButti K."/>
            <person name="Lang B.F."/>
            <person name="Lipzen A."/>
            <person name="O'Donnell K."/>
            <person name="Pangilinan J."/>
            <person name="Reynolds N."/>
            <person name="Sandor L."/>
            <person name="Smith M.E."/>
            <person name="Tsang A."/>
            <person name="Grigoriev I.V."/>
            <person name="Stajich J.E."/>
            <person name="Spatafora J.W."/>
        </authorList>
    </citation>
    <scope>NUCLEOTIDE SEQUENCE</scope>
    <source>
        <strain evidence="2">RSA 2281</strain>
    </source>
</reference>
<evidence type="ECO:0000313" key="2">
    <source>
        <dbReference type="EMBL" id="KAI9243086.1"/>
    </source>
</evidence>
<evidence type="ECO:0000256" key="1">
    <source>
        <dbReference type="SAM" id="MobiDB-lite"/>
    </source>
</evidence>
<comment type="caution">
    <text evidence="2">The sequence shown here is derived from an EMBL/GenBank/DDBJ whole genome shotgun (WGS) entry which is preliminary data.</text>
</comment>
<keyword evidence="3" id="KW-1185">Reference proteome</keyword>
<accession>A0AAD5JKX3</accession>